<feature type="region of interest" description="Disordered" evidence="1">
    <location>
        <begin position="1"/>
        <end position="41"/>
    </location>
</feature>
<reference evidence="2" key="1">
    <citation type="submission" date="2020-07" db="EMBL/GenBank/DDBJ databases">
        <authorList>
            <person name="Ferguson B K."/>
        </authorList>
    </citation>
    <scope>NUCLEOTIDE SEQUENCE</scope>
    <source>
        <strain evidence="2">L06</strain>
    </source>
</reference>
<feature type="compositionally biased region" description="Polar residues" evidence="1">
    <location>
        <begin position="134"/>
        <end position="146"/>
    </location>
</feature>
<gene>
    <name evidence="2" type="ORF">BBRV_LOCUS41830</name>
</gene>
<evidence type="ECO:0000256" key="1">
    <source>
        <dbReference type="SAM" id="MobiDB-lite"/>
    </source>
</evidence>
<accession>A0A6V7J501</accession>
<dbReference type="EMBL" id="CADCXW020000014">
    <property type="protein sequence ID" value="CAD1546541.1"/>
    <property type="molecule type" value="Genomic_DNA"/>
</dbReference>
<organism evidence="2">
    <name type="scientific">Bracon brevicornis</name>
    <dbReference type="NCBI Taxonomy" id="1563983"/>
    <lineage>
        <taxon>Eukaryota</taxon>
        <taxon>Metazoa</taxon>
        <taxon>Ecdysozoa</taxon>
        <taxon>Arthropoda</taxon>
        <taxon>Hexapoda</taxon>
        <taxon>Insecta</taxon>
        <taxon>Pterygota</taxon>
        <taxon>Neoptera</taxon>
        <taxon>Endopterygota</taxon>
        <taxon>Hymenoptera</taxon>
        <taxon>Apocrita</taxon>
        <taxon>Ichneumonoidea</taxon>
        <taxon>Braconidae</taxon>
        <taxon>Braconinae</taxon>
        <taxon>Bracon</taxon>
    </lineage>
</organism>
<feature type="compositionally biased region" description="Basic and acidic residues" evidence="1">
    <location>
        <begin position="114"/>
        <end position="127"/>
    </location>
</feature>
<feature type="compositionally biased region" description="Low complexity" evidence="1">
    <location>
        <begin position="78"/>
        <end position="89"/>
    </location>
</feature>
<sequence>MSSREDSAAPKGRGRGRETGKKRKNTSLPNKGIKKIANLSTPAINFQYKNSLREYGSPQAISNLNKGHQPLIPNTKRNSNSNSPSTINNDTPGPSSQTNIDNITDDDTTPDQNKNNHETAVSRHMDSDIDPNENLGTQQKTTNTINKGKKPSPIYVTEIEFNDLTTMLTLHDIPPDASYVNTFLEDKEDNTTDQQIRKMTIYSHI</sequence>
<evidence type="ECO:0000313" key="2">
    <source>
        <dbReference type="EMBL" id="CAD1546541.1"/>
    </source>
</evidence>
<feature type="region of interest" description="Disordered" evidence="1">
    <location>
        <begin position="59"/>
        <end position="149"/>
    </location>
</feature>
<dbReference type="AlphaFoldDB" id="A0A6V7J501"/>
<protein>
    <submittedName>
        <fullName evidence="2">Uncharacterized protein</fullName>
    </submittedName>
</protein>
<proteinExistence type="predicted"/>
<name>A0A6V7J501_9HYME</name>